<dbReference type="Proteomes" id="UP000215828">
    <property type="component" value="Unassembled WGS sequence"/>
</dbReference>
<sequence length="404" mass="45191">MKQKNIVVANDLGYGNLKMTVDDERILQPTVISPIEQDIEDAIDHTDQNAVRNTIHNLLNEMNVEIDGKHYLVGKAAQNSTIDRISTDLNSRSRKAHMPAAKMVPLSTIAAKVVQHAYEEGEDIFSPLTANVVMATSLPIEDIENNPADREFYRGLFINNNHIIVFKNFDYKISVTINFKDVQVYKEGEVAAAIAIKYADENLKKYIKGYLNKKYPTIDKTKLLNDSNKDSLAIDVGFETTEFSLIINGKSDAFNSLSISNGYGDVLSSAWRYLPKVSQGYTVKDVIAFEKLLNSRPSSEIEEENKEFALKAESTATPSLIRNIISSFNRILSTTDHLDVIYVFGGGSIPLMEKTDFEKQLKNSLKTYRSSATIVWLGEDYSSIANELGLEILAKALDKSLNKK</sequence>
<evidence type="ECO:0000313" key="5">
    <source>
        <dbReference type="Proteomes" id="UP000216316"/>
    </source>
</evidence>
<dbReference type="EMBL" id="NGNV01000002">
    <property type="protein sequence ID" value="OYR89053.1"/>
    <property type="molecule type" value="Genomic_DNA"/>
</dbReference>
<dbReference type="EMBL" id="NGNX01000003">
    <property type="protein sequence ID" value="OYR93269.1"/>
    <property type="molecule type" value="Genomic_DNA"/>
</dbReference>
<feature type="domain" description="Actin-like protein N-terminal" evidence="1">
    <location>
        <begin position="10"/>
        <end position="188"/>
    </location>
</feature>
<evidence type="ECO:0000313" key="2">
    <source>
        <dbReference type="EMBL" id="OYR89053.1"/>
    </source>
</evidence>
<accession>A0A256LII8</accession>
<proteinExistence type="predicted"/>
<evidence type="ECO:0000313" key="3">
    <source>
        <dbReference type="EMBL" id="OYR93269.1"/>
    </source>
</evidence>
<reference evidence="4 5" key="3">
    <citation type="submission" date="2017-09" db="EMBL/GenBank/DDBJ databases">
        <title>Tripartite evolution among Lactobacillus johnsonii, Lactobacillus taiwanensis, Lactobacillus reuteri and their rodent host.</title>
        <authorList>
            <person name="Wang T."/>
            <person name="Knowles S."/>
            <person name="Cheng C."/>
        </authorList>
    </citation>
    <scope>NUCLEOTIDE SEQUENCE [LARGE SCALE GENOMIC DNA]</scope>
    <source>
        <strain evidence="3 4">609q</strain>
        <strain evidence="2 5">609u</strain>
    </source>
</reference>
<dbReference type="Pfam" id="PF17989">
    <property type="entry name" value="ALP_N"/>
    <property type="match status" value="1"/>
</dbReference>
<dbReference type="Proteomes" id="UP000216316">
    <property type="component" value="Unassembled WGS sequence"/>
</dbReference>
<dbReference type="InterPro" id="IPR043129">
    <property type="entry name" value="ATPase_NBD"/>
</dbReference>
<comment type="caution">
    <text evidence="3">The sequence shown here is derived from an EMBL/GenBank/DDBJ whole genome shotgun (WGS) entry which is preliminary data.</text>
</comment>
<evidence type="ECO:0000313" key="4">
    <source>
        <dbReference type="Proteomes" id="UP000215828"/>
    </source>
</evidence>
<gene>
    <name evidence="2" type="ORF">CBF53_00785</name>
    <name evidence="3" type="ORF">CBF70_01370</name>
</gene>
<reference evidence="2" key="2">
    <citation type="submission" date="2017-05" db="EMBL/GenBank/DDBJ databases">
        <authorList>
            <person name="Lin X.B."/>
            <person name="Stothard P."/>
            <person name="Tasseva G."/>
            <person name="Walter J."/>
        </authorList>
    </citation>
    <scope>NUCLEOTIDE SEQUENCE</scope>
    <source>
        <strain evidence="2">609u</strain>
    </source>
</reference>
<name>A0A256LII8_9LACO</name>
<dbReference type="CDD" id="cd24023">
    <property type="entry name" value="ASKHA_NBD_ParM_Alp7A-like"/>
    <property type="match status" value="1"/>
</dbReference>
<dbReference type="RefSeq" id="WP_094496824.1">
    <property type="nucleotide sequence ID" value="NZ_CASCMS010000087.1"/>
</dbReference>
<dbReference type="InterPro" id="IPR040607">
    <property type="entry name" value="ALP_N"/>
</dbReference>
<evidence type="ECO:0000259" key="1">
    <source>
        <dbReference type="Pfam" id="PF17989"/>
    </source>
</evidence>
<organism evidence="3 4">
    <name type="scientific">Lactobacillus taiwanensis</name>
    <dbReference type="NCBI Taxonomy" id="508451"/>
    <lineage>
        <taxon>Bacteria</taxon>
        <taxon>Bacillati</taxon>
        <taxon>Bacillota</taxon>
        <taxon>Bacilli</taxon>
        <taxon>Lactobacillales</taxon>
        <taxon>Lactobacillaceae</taxon>
        <taxon>Lactobacillus</taxon>
    </lineage>
</organism>
<protein>
    <recommendedName>
        <fullName evidence="1">Actin-like protein N-terminal domain-containing protein</fullName>
    </recommendedName>
</protein>
<dbReference type="Gene3D" id="3.30.420.40">
    <property type="match status" value="2"/>
</dbReference>
<reference evidence="3 4" key="1">
    <citation type="submission" date="2017-04" db="EMBL/GenBank/DDBJ databases">
        <authorList>
            <person name="Afonso C.L."/>
            <person name="Miller P.J."/>
            <person name="Scott M.A."/>
            <person name="Spackman E."/>
            <person name="Goraichik I."/>
            <person name="Dimitrov K.M."/>
            <person name="Suarez D.L."/>
            <person name="Swayne D.E."/>
        </authorList>
    </citation>
    <scope>NUCLEOTIDE SEQUENCE [LARGE SCALE GENOMIC DNA]</scope>
    <source>
        <strain evidence="3 4">609q</strain>
    </source>
</reference>
<dbReference type="AlphaFoldDB" id="A0A256LII8"/>
<keyword evidence="5" id="KW-1185">Reference proteome</keyword>
<dbReference type="SUPFAM" id="SSF53067">
    <property type="entry name" value="Actin-like ATPase domain"/>
    <property type="match status" value="2"/>
</dbReference>